<feature type="chain" id="PRO_5033521997" description="Tc3 transposase DNA binding domain-containing protein" evidence="2">
    <location>
        <begin position="33"/>
        <end position="160"/>
    </location>
</feature>
<evidence type="ECO:0000313" key="7">
    <source>
        <dbReference type="Proteomes" id="UP000476176"/>
    </source>
</evidence>
<evidence type="ECO:0000256" key="2">
    <source>
        <dbReference type="SAM" id="SignalP"/>
    </source>
</evidence>
<comment type="caution">
    <text evidence="4">The sequence shown here is derived from an EMBL/GenBank/DDBJ whole genome shotgun (WGS) entry which is preliminary data.</text>
</comment>
<evidence type="ECO:0000259" key="3">
    <source>
        <dbReference type="Pfam" id="PF11427"/>
    </source>
</evidence>
<evidence type="ECO:0000313" key="5">
    <source>
        <dbReference type="EMBL" id="KAE9168251.1"/>
    </source>
</evidence>
<feature type="signal peptide" evidence="2">
    <location>
        <begin position="1"/>
        <end position="32"/>
    </location>
</feature>
<dbReference type="AlphaFoldDB" id="A0A6A3LI55"/>
<dbReference type="InterPro" id="IPR025898">
    <property type="entry name" value="Tc3_transposase_DNA-bd_dom"/>
</dbReference>
<sequence>MNGENVLPCRWLRWLAPLCVFHFASCMGRGKALSNQEYWWIIGLHDGGVTLHEIARRTGRARTCVRKAIKAERGPLQDSANPSPRPGRRPALYREGGPAASAQGGGRQPLRSGAQDGARTEGVRAHGATAAAACRSSGVHQDGPHAAPHCGSQGSADGMG</sequence>
<proteinExistence type="predicted"/>
<keyword evidence="2" id="KW-0732">Signal</keyword>
<organism evidence="4 6">
    <name type="scientific">Phytophthora fragariae</name>
    <dbReference type="NCBI Taxonomy" id="53985"/>
    <lineage>
        <taxon>Eukaryota</taxon>
        <taxon>Sar</taxon>
        <taxon>Stramenopiles</taxon>
        <taxon>Oomycota</taxon>
        <taxon>Peronosporomycetes</taxon>
        <taxon>Peronosporales</taxon>
        <taxon>Peronosporaceae</taxon>
        <taxon>Phytophthora</taxon>
    </lineage>
</organism>
<reference evidence="6 7" key="1">
    <citation type="submission" date="2018-09" db="EMBL/GenBank/DDBJ databases">
        <title>Genomic investigation of the strawberry pathogen Phytophthora fragariae indicates pathogenicity is determined by transcriptional variation in three key races.</title>
        <authorList>
            <person name="Adams T.M."/>
            <person name="Armitage A.D."/>
            <person name="Sobczyk M.K."/>
            <person name="Bates H.J."/>
            <person name="Dunwell J.M."/>
            <person name="Nellist C.F."/>
            <person name="Harrison R.J."/>
        </authorList>
    </citation>
    <scope>NUCLEOTIDE SEQUENCE [LARGE SCALE GENOMIC DNA]</scope>
    <source>
        <strain evidence="5 7">BC-23</strain>
        <strain evidence="4 6">SCRP245</strain>
    </source>
</reference>
<dbReference type="Gene3D" id="1.10.10.60">
    <property type="entry name" value="Homeodomain-like"/>
    <property type="match status" value="1"/>
</dbReference>
<accession>A0A6A3LI55</accession>
<evidence type="ECO:0000313" key="6">
    <source>
        <dbReference type="Proteomes" id="UP000460718"/>
    </source>
</evidence>
<dbReference type="Proteomes" id="UP000476176">
    <property type="component" value="Unassembled WGS sequence"/>
</dbReference>
<dbReference type="EMBL" id="QXFW01000246">
    <property type="protein sequence ID" value="KAE9019062.1"/>
    <property type="molecule type" value="Genomic_DNA"/>
</dbReference>
<evidence type="ECO:0000313" key="4">
    <source>
        <dbReference type="EMBL" id="KAE9019062.1"/>
    </source>
</evidence>
<evidence type="ECO:0000256" key="1">
    <source>
        <dbReference type="SAM" id="MobiDB-lite"/>
    </source>
</evidence>
<dbReference type="GO" id="GO:0003677">
    <property type="term" value="F:DNA binding"/>
    <property type="evidence" value="ECO:0007669"/>
    <property type="project" value="InterPro"/>
</dbReference>
<dbReference type="Pfam" id="PF11427">
    <property type="entry name" value="HTH_Tnp_Tc3_1"/>
    <property type="match status" value="1"/>
</dbReference>
<feature type="domain" description="Tc3 transposase DNA binding" evidence="3">
    <location>
        <begin position="29"/>
        <end position="70"/>
    </location>
</feature>
<name>A0A6A3LI55_9STRA</name>
<dbReference type="Proteomes" id="UP000460718">
    <property type="component" value="Unassembled WGS sequence"/>
</dbReference>
<dbReference type="EMBL" id="QXGC01004681">
    <property type="protein sequence ID" value="KAE9168251.1"/>
    <property type="molecule type" value="Genomic_DNA"/>
</dbReference>
<gene>
    <name evidence="5" type="ORF">PF004_g28564</name>
    <name evidence="4" type="ORF">PF011_g6001</name>
</gene>
<feature type="region of interest" description="Disordered" evidence="1">
    <location>
        <begin position="68"/>
        <end position="160"/>
    </location>
</feature>
<protein>
    <recommendedName>
        <fullName evidence="3">Tc3 transposase DNA binding domain-containing protein</fullName>
    </recommendedName>
</protein>